<evidence type="ECO:0000256" key="8">
    <source>
        <dbReference type="ARBA" id="ARBA00022989"/>
    </source>
</evidence>
<evidence type="ECO:0000256" key="3">
    <source>
        <dbReference type="ARBA" id="ARBA00007063"/>
    </source>
</evidence>
<dbReference type="UniPathway" id="UPA00378"/>
<dbReference type="Proteomes" id="UP000241107">
    <property type="component" value="Unassembled WGS sequence"/>
</dbReference>
<dbReference type="EC" id="2.4.1.-" evidence="12"/>
<keyword evidence="8 12" id="KW-1133">Transmembrane helix</keyword>
<evidence type="ECO:0000256" key="6">
    <source>
        <dbReference type="ARBA" id="ARBA00022692"/>
    </source>
</evidence>
<feature type="transmembrane region" description="Helical" evidence="12">
    <location>
        <begin position="139"/>
        <end position="158"/>
    </location>
</feature>
<evidence type="ECO:0000256" key="7">
    <source>
        <dbReference type="ARBA" id="ARBA00022824"/>
    </source>
</evidence>
<proteinExistence type="inferred from homology"/>
<evidence type="ECO:0000256" key="12">
    <source>
        <dbReference type="RuleBase" id="RU363075"/>
    </source>
</evidence>
<reference evidence="13 14" key="1">
    <citation type="submission" date="2018-03" db="EMBL/GenBank/DDBJ databases">
        <title>Candida pseudohaemulonii genome assembly and annotation.</title>
        <authorList>
            <person name="Munoz J.F."/>
            <person name="Gade L.G."/>
            <person name="Chow N.A."/>
            <person name="Litvintseva A.P."/>
            <person name="Loparev V.N."/>
            <person name="Cuomo C.A."/>
        </authorList>
    </citation>
    <scope>NUCLEOTIDE SEQUENCE [LARGE SCALE GENOMIC DNA]</scope>
    <source>
        <strain evidence="13 14">B12108</strain>
    </source>
</reference>
<feature type="transmembrane region" description="Helical" evidence="12">
    <location>
        <begin position="383"/>
        <end position="401"/>
    </location>
</feature>
<evidence type="ECO:0000256" key="2">
    <source>
        <dbReference type="ARBA" id="ARBA00004922"/>
    </source>
</evidence>
<evidence type="ECO:0000256" key="10">
    <source>
        <dbReference type="ARBA" id="ARBA00044721"/>
    </source>
</evidence>
<feature type="transmembrane region" description="Helical" evidence="12">
    <location>
        <begin position="352"/>
        <end position="371"/>
    </location>
</feature>
<sequence length="626" mass="70887">MKFVYFLDLLLVAAVFYHLWNAPFSKVEESFNIQAIHDIVNYGVHPDQLKNYDHQIFPGVVPRTFVGSLIIGGIVKAIDYGHTLVKGVPLVVKDGDSQLVVQYVARGVLGLANVFGLLKLRNSINKVAFIEKNAKTRGAIGVFYTLFLIVQFHVPYYSTRTLPNFIALPFVTYAFGKLIEGNLAGLTWLAFTAVIFRVEIGVLAVTISFISSLGFGQSDIQINLYFLVVGTVVGVLVTVLVDSYFWGEWVWPELESFMFNVVNGNSSEWGVEPYGAYFKKYLLNFFRPPHILLLVVLGLLVDPANDGTPTKVTDDNKLIVTHPARNSLRILTISSVLFIAFMSKQPHKEWRFIVYTVPIFTLQAANGLANVTRKWSTLFAHKLLLFIMLASTGVSVVYTLMMSYASSFNYPGGEAITFLNDYIVHSKANENVFVHMDVASCMSGITKFTELHTPNVVFDKTEELEELSRLWNNFTHIITEVDMDKPRKEETLIKYDRTHWKKLKTVNSFTRINFFPFMYTVQHIQRFQALPAELSPAGTAGPREYKDKVLKFLRTTIETRSYLYVYERTQQDAIPVYLNLESDEQAKATEEPPIDQPPPVDADAVKDAINEEIDSFEDAYETAINN</sequence>
<accession>A0A2P7YSY6</accession>
<dbReference type="PANTHER" id="PTHR22760">
    <property type="entry name" value="GLYCOSYLTRANSFERASE"/>
    <property type="match status" value="1"/>
</dbReference>
<keyword evidence="7 12" id="KW-0256">Endoplasmic reticulum</keyword>
<dbReference type="Pfam" id="PF03901">
    <property type="entry name" value="Glyco_transf_22"/>
    <property type="match status" value="1"/>
</dbReference>
<keyword evidence="14" id="KW-1185">Reference proteome</keyword>
<dbReference type="VEuPathDB" id="FungiDB:C7M61_002389"/>
<feature type="transmembrane region" description="Helical" evidence="12">
    <location>
        <begin position="188"/>
        <end position="210"/>
    </location>
</feature>
<comment type="similarity">
    <text evidence="3 12">Belongs to the glycosyltransferase 22 family.</text>
</comment>
<dbReference type="PANTHER" id="PTHR22760:SF1">
    <property type="entry name" value="DOL-P-MAN:MAN(7)GLCNAC(2)-PP-DOL ALPHA-1,6-MANNOSYLTRANSFERASE"/>
    <property type="match status" value="1"/>
</dbReference>
<evidence type="ECO:0000256" key="11">
    <source>
        <dbReference type="ARBA" id="ARBA00048899"/>
    </source>
</evidence>
<evidence type="ECO:0000256" key="4">
    <source>
        <dbReference type="ARBA" id="ARBA00022676"/>
    </source>
</evidence>
<dbReference type="STRING" id="418784.A0A2P7YSY6"/>
<feature type="transmembrane region" description="Helical" evidence="12">
    <location>
        <begin position="5"/>
        <end position="22"/>
    </location>
</feature>
<comment type="catalytic activity">
    <reaction evidence="11">
        <text>an alpha-D-Man-(1-&gt;2)-alpha-D-Man-(1-&gt;2)-alpha-D-Man-(1-&gt;3)-[alpha-D-Man-(1-&gt;2)-alpha-D-Man-(1-&gt;3)-alpha-D-Man-(1-&gt;6)]-beta-D-Man-(1-&gt;4)-beta-D-GlcNAc-(1-&gt;4)-alpha-D-GlcNAc-diphospho-di-trans,poly-cis-dolichol + a di-trans,poly-cis-dolichyl beta-D-mannosyl phosphate = an alpha-D-Man-(1-&gt;2)-alpha-D-Man-(1-&gt;2)-alpha-D-Man-(1-&gt;3)-[alpha-D-Man-(1-&gt;2)-alpha-D-Man-(1-&gt;3)-[alpha-D-Man-(1-&gt;6)]-alpha-D-Man-(1-&gt;6)]-beta-D-Man-(1-&gt;4)-beta-D-GlcNAc-(1-&gt;4)-alpha-D-GlcNAc-diphospho-di-trans,poly-cis-dolichol + a di-trans,poly-cis-dolichyl phosphate + H(+)</text>
        <dbReference type="Rhea" id="RHEA:29535"/>
        <dbReference type="Rhea" id="RHEA-COMP:19498"/>
        <dbReference type="Rhea" id="RHEA-COMP:19501"/>
        <dbReference type="Rhea" id="RHEA-COMP:19518"/>
        <dbReference type="Rhea" id="RHEA-COMP:19519"/>
        <dbReference type="ChEBI" id="CHEBI:15378"/>
        <dbReference type="ChEBI" id="CHEBI:57683"/>
        <dbReference type="ChEBI" id="CHEBI:58211"/>
        <dbReference type="ChEBI" id="CHEBI:132517"/>
        <dbReference type="ChEBI" id="CHEBI:132519"/>
        <dbReference type="EC" id="2.4.1.260"/>
    </reaction>
    <physiologicalReaction direction="left-to-right" evidence="11">
        <dbReference type="Rhea" id="RHEA:29536"/>
    </physiologicalReaction>
</comment>
<comment type="subcellular location">
    <subcellularLocation>
        <location evidence="1 12">Endoplasmic reticulum membrane</location>
        <topology evidence="1 12">Multi-pass membrane protein</topology>
    </subcellularLocation>
</comment>
<keyword evidence="9 12" id="KW-0472">Membrane</keyword>
<keyword evidence="5" id="KW-0808">Transferase</keyword>
<evidence type="ECO:0000313" key="13">
    <source>
        <dbReference type="EMBL" id="PSK39077.1"/>
    </source>
</evidence>
<evidence type="ECO:0000256" key="1">
    <source>
        <dbReference type="ARBA" id="ARBA00004477"/>
    </source>
</evidence>
<dbReference type="GO" id="GO:0005789">
    <property type="term" value="C:endoplasmic reticulum membrane"/>
    <property type="evidence" value="ECO:0007669"/>
    <property type="project" value="UniProtKB-SubCell"/>
</dbReference>
<evidence type="ECO:0000256" key="5">
    <source>
        <dbReference type="ARBA" id="ARBA00022679"/>
    </source>
</evidence>
<feature type="transmembrane region" description="Helical" evidence="12">
    <location>
        <begin position="100"/>
        <end position="118"/>
    </location>
</feature>
<evidence type="ECO:0000313" key="14">
    <source>
        <dbReference type="Proteomes" id="UP000241107"/>
    </source>
</evidence>
<feature type="transmembrane region" description="Helical" evidence="12">
    <location>
        <begin position="281"/>
        <end position="301"/>
    </location>
</feature>
<name>A0A2P7YSY6_9ASCO</name>
<protein>
    <recommendedName>
        <fullName evidence="12">Mannosyltransferase</fullName>
        <ecNumber evidence="12">2.4.1.-</ecNumber>
    </recommendedName>
</protein>
<comment type="pathway">
    <text evidence="2">Protein modification; protein glycosylation.</text>
</comment>
<evidence type="ECO:0000256" key="9">
    <source>
        <dbReference type="ARBA" id="ARBA00023136"/>
    </source>
</evidence>
<dbReference type="OrthoDB" id="19039at2759"/>
<dbReference type="EMBL" id="PYFQ01000004">
    <property type="protein sequence ID" value="PSK39077.1"/>
    <property type="molecule type" value="Genomic_DNA"/>
</dbReference>
<dbReference type="RefSeq" id="XP_024714263.1">
    <property type="nucleotide sequence ID" value="XM_024857764.1"/>
</dbReference>
<keyword evidence="6 12" id="KW-0812">Transmembrane</keyword>
<organism evidence="13 14">
    <name type="scientific">Candidozyma pseudohaemuli</name>
    <dbReference type="NCBI Taxonomy" id="418784"/>
    <lineage>
        <taxon>Eukaryota</taxon>
        <taxon>Fungi</taxon>
        <taxon>Dikarya</taxon>
        <taxon>Ascomycota</taxon>
        <taxon>Saccharomycotina</taxon>
        <taxon>Pichiomycetes</taxon>
        <taxon>Metschnikowiaceae</taxon>
        <taxon>Candidozyma</taxon>
    </lineage>
</organism>
<dbReference type="InterPro" id="IPR005599">
    <property type="entry name" value="GPI_mannosylTrfase"/>
</dbReference>
<feature type="transmembrane region" description="Helical" evidence="12">
    <location>
        <begin position="222"/>
        <end position="246"/>
    </location>
</feature>
<dbReference type="GO" id="GO:0006488">
    <property type="term" value="P:dolichol-linked oligosaccharide biosynthetic process"/>
    <property type="evidence" value="ECO:0007669"/>
    <property type="project" value="EnsemblFungi"/>
</dbReference>
<dbReference type="GO" id="GO:0052917">
    <property type="term" value="F:dol-P-Man:Man(7)GlcNAc(2)-PP-Dol alpha-1,6-mannosyltransferase activity"/>
    <property type="evidence" value="ECO:0007669"/>
    <property type="project" value="UniProtKB-EC"/>
</dbReference>
<feature type="transmembrane region" description="Helical" evidence="12">
    <location>
        <begin position="327"/>
        <end position="346"/>
    </location>
</feature>
<dbReference type="GeneID" id="36565778"/>
<gene>
    <name evidence="13" type="ORF">C7M61_002389</name>
</gene>
<comment type="function">
    <text evidence="10">Mannosyltransferase that operates in the biosynthetic pathway of dolichol-linked oligosaccharides, the glycan precursors employed in protein asparagine (N)-glycosylation. The assembly of dolichol-linked oligosaccharides begins on the cytosolic side of the endoplasmic reticulum membrane and finishes in its lumen. The sequential addition of sugars to dolichol pyrophosphate produces dolichol-linked oligosaccharides containing fourteen sugars, including two GlcNAcs, nine mannoses and three glucoses. Once assembled, the oligosaccharide is transferred from the lipid to nascent proteins by oligosaccharyltransferases. In the lumen of the endoplasmic reticulum, adds the eighth mannose residue in an alpha-1,6 linkage onto Man(7)GlcNAc(2)-PP-dolichol to produce Man(8)GlcNAc(2)-PP-dolichol.</text>
</comment>
<dbReference type="AlphaFoldDB" id="A0A2P7YSY6"/>
<comment type="caution">
    <text evidence="13">The sequence shown here is derived from an EMBL/GenBank/DDBJ whole genome shotgun (WGS) entry which is preliminary data.</text>
</comment>
<keyword evidence="4 12" id="KW-0328">Glycosyltransferase</keyword>